<proteinExistence type="predicted"/>
<protein>
    <submittedName>
        <fullName evidence="2">Uncharacterized protein</fullName>
    </submittedName>
</protein>
<name>A0A1Y5TG27_9RHOB</name>
<keyword evidence="3" id="KW-1185">Reference proteome</keyword>
<feature type="signal peptide" evidence="1">
    <location>
        <begin position="1"/>
        <end position="18"/>
    </location>
</feature>
<dbReference type="EMBL" id="FWFV01000009">
    <property type="protein sequence ID" value="SLN59592.1"/>
    <property type="molecule type" value="Genomic_DNA"/>
</dbReference>
<keyword evidence="1" id="KW-0732">Signal</keyword>
<feature type="chain" id="PRO_5011010298" evidence="1">
    <location>
        <begin position="19"/>
        <end position="127"/>
    </location>
</feature>
<accession>A0A1Y5TG27</accession>
<reference evidence="2 3" key="1">
    <citation type="submission" date="2017-03" db="EMBL/GenBank/DDBJ databases">
        <authorList>
            <person name="Afonso C.L."/>
            <person name="Miller P.J."/>
            <person name="Scott M.A."/>
            <person name="Spackman E."/>
            <person name="Goraichik I."/>
            <person name="Dimitrov K.M."/>
            <person name="Suarez D.L."/>
            <person name="Swayne D.E."/>
        </authorList>
    </citation>
    <scope>NUCLEOTIDE SEQUENCE [LARGE SCALE GENOMIC DNA]</scope>
    <source>
        <strain evidence="2 3">CECT 7066</strain>
    </source>
</reference>
<evidence type="ECO:0000313" key="2">
    <source>
        <dbReference type="EMBL" id="SLN59592.1"/>
    </source>
</evidence>
<dbReference type="AlphaFoldDB" id="A0A1Y5TG27"/>
<sequence length="127" mass="13724">MRYLALCLALLSPASALAGGLVVVVEAPCYPKDKFHLCEVPIVDGHYPSYLPRSVPHTVTYARASERFAVFVTPNIVPYEIAIGEAAAAAAGLCGQDPGEVVVARISERERYAPENLESWRFSGTCQ</sequence>
<dbReference type="Proteomes" id="UP000193870">
    <property type="component" value="Unassembled WGS sequence"/>
</dbReference>
<dbReference type="RefSeq" id="WP_085854927.1">
    <property type="nucleotide sequence ID" value="NZ_FOPF01000010.1"/>
</dbReference>
<organism evidence="2 3">
    <name type="scientific">Palleronia marisminoris</name>
    <dbReference type="NCBI Taxonomy" id="315423"/>
    <lineage>
        <taxon>Bacteria</taxon>
        <taxon>Pseudomonadati</taxon>
        <taxon>Pseudomonadota</taxon>
        <taxon>Alphaproteobacteria</taxon>
        <taxon>Rhodobacterales</taxon>
        <taxon>Roseobacteraceae</taxon>
        <taxon>Palleronia</taxon>
    </lineage>
</organism>
<gene>
    <name evidence="2" type="ORF">PAM7066_02927</name>
</gene>
<dbReference type="OrthoDB" id="7872239at2"/>
<dbReference type="STRING" id="315423.SAMN04488020_110151"/>
<evidence type="ECO:0000256" key="1">
    <source>
        <dbReference type="SAM" id="SignalP"/>
    </source>
</evidence>
<evidence type="ECO:0000313" key="3">
    <source>
        <dbReference type="Proteomes" id="UP000193870"/>
    </source>
</evidence>